<sequence>YRFYTRVSYKFKRNWMFHLFSRNIWYLIFSLYALAIAANFVKNSTAFDESDRPSPSMSPHVILNLIFQYFCALCSQGGELYQDLKTQRVLSFSIGMFSRFILTSYSSMIYILMTRTERIRPFTNFETLFYETDYSLLIVEGSGGYSHFLTGDAPIINLIMDSDRMMYYNNYDSMWEAACTDQKHYAAFHYTYDHQMKNVPCEVEPVGTSHFDAWAGAGIHKNSPYRKSINHGIIKLREVGIIDLMLKRCRLLKSNGNDGNTFSPISLDQIYYPGFTGWLCSGSVMKWRQAAGTSQPVLTLAFT</sequence>
<dbReference type="EMBL" id="CM056742">
    <property type="protein sequence ID" value="KAJ8681128.1"/>
    <property type="molecule type" value="Genomic_DNA"/>
</dbReference>
<organism evidence="1 2">
    <name type="scientific">Eretmocerus hayati</name>
    <dbReference type="NCBI Taxonomy" id="131215"/>
    <lineage>
        <taxon>Eukaryota</taxon>
        <taxon>Metazoa</taxon>
        <taxon>Ecdysozoa</taxon>
        <taxon>Arthropoda</taxon>
        <taxon>Hexapoda</taxon>
        <taxon>Insecta</taxon>
        <taxon>Pterygota</taxon>
        <taxon>Neoptera</taxon>
        <taxon>Endopterygota</taxon>
        <taxon>Hymenoptera</taxon>
        <taxon>Apocrita</taxon>
        <taxon>Proctotrupomorpha</taxon>
        <taxon>Chalcidoidea</taxon>
        <taxon>Aphelinidae</taxon>
        <taxon>Aphelininae</taxon>
        <taxon>Eretmocerus</taxon>
    </lineage>
</organism>
<evidence type="ECO:0000313" key="1">
    <source>
        <dbReference type="EMBL" id="KAJ8681128.1"/>
    </source>
</evidence>
<reference evidence="1" key="1">
    <citation type="submission" date="2023-04" db="EMBL/GenBank/DDBJ databases">
        <title>A chromosome-level genome assembly of the parasitoid wasp Eretmocerus hayati.</title>
        <authorList>
            <person name="Zhong Y."/>
            <person name="Liu S."/>
            <person name="Liu Y."/>
        </authorList>
    </citation>
    <scope>NUCLEOTIDE SEQUENCE</scope>
    <source>
        <strain evidence="1">ZJU_SS_LIU_2023</strain>
    </source>
</reference>
<comment type="caution">
    <text evidence="1">The sequence shown here is derived from an EMBL/GenBank/DDBJ whole genome shotgun (WGS) entry which is preliminary data.</text>
</comment>
<gene>
    <name evidence="1" type="ORF">QAD02_016915</name>
</gene>
<name>A0ACC2PCE8_9HYME</name>
<accession>A0ACC2PCE8</accession>
<protein>
    <submittedName>
        <fullName evidence="1">Uncharacterized protein</fullName>
    </submittedName>
</protein>
<dbReference type="Proteomes" id="UP001239111">
    <property type="component" value="Chromosome 2"/>
</dbReference>
<proteinExistence type="predicted"/>
<evidence type="ECO:0000313" key="2">
    <source>
        <dbReference type="Proteomes" id="UP001239111"/>
    </source>
</evidence>
<feature type="non-terminal residue" evidence="1">
    <location>
        <position position="1"/>
    </location>
</feature>
<keyword evidence="2" id="KW-1185">Reference proteome</keyword>